<dbReference type="InterPro" id="IPR055558">
    <property type="entry name" value="DUF7134"/>
</dbReference>
<feature type="transmembrane region" description="Helical" evidence="20">
    <location>
        <begin position="21"/>
        <end position="42"/>
    </location>
</feature>
<evidence type="ECO:0000256" key="1">
    <source>
        <dbReference type="ARBA" id="ARBA00000085"/>
    </source>
</evidence>
<feature type="region of interest" description="Disordered" evidence="19">
    <location>
        <begin position="378"/>
        <end position="398"/>
    </location>
</feature>
<keyword evidence="11" id="KW-0547">Nucleotide-binding</keyword>
<keyword evidence="15" id="KW-0902">Two-component regulatory system</keyword>
<keyword evidence="12 22" id="KW-0418">Kinase</keyword>
<feature type="transmembrane region" description="Helical" evidence="20">
    <location>
        <begin position="134"/>
        <end position="154"/>
    </location>
</feature>
<dbReference type="InterPro" id="IPR036890">
    <property type="entry name" value="HATPase_C_sf"/>
</dbReference>
<dbReference type="Pfam" id="PF07730">
    <property type="entry name" value="HisKA_3"/>
    <property type="match status" value="1"/>
</dbReference>
<reference evidence="22 23" key="1">
    <citation type="submission" date="2020-08" db="EMBL/GenBank/DDBJ databases">
        <title>novel species in genus Nocardioides.</title>
        <authorList>
            <person name="Zhang G."/>
        </authorList>
    </citation>
    <scope>NUCLEOTIDE SEQUENCE [LARGE SCALE GENOMIC DNA]</scope>
    <source>
        <strain evidence="22 23">SC8A-24</strain>
    </source>
</reference>
<comment type="catalytic activity">
    <reaction evidence="1">
        <text>ATP + protein L-histidine = ADP + protein N-phospho-L-histidine.</text>
        <dbReference type="EC" id="2.7.13.3"/>
    </reaction>
</comment>
<evidence type="ECO:0000313" key="22">
    <source>
        <dbReference type="EMBL" id="MBC2962366.1"/>
    </source>
</evidence>
<accession>A0ABR6UEX9</accession>
<dbReference type="InterPro" id="IPR050482">
    <property type="entry name" value="Sensor_HK_TwoCompSys"/>
</dbReference>
<dbReference type="PRINTS" id="PR00344">
    <property type="entry name" value="BCTRLSENSOR"/>
</dbReference>
<evidence type="ECO:0000256" key="3">
    <source>
        <dbReference type="ARBA" id="ARBA00004496"/>
    </source>
</evidence>
<evidence type="ECO:0000256" key="4">
    <source>
        <dbReference type="ARBA" id="ARBA00012438"/>
    </source>
</evidence>
<feature type="transmembrane region" description="Helical" evidence="20">
    <location>
        <begin position="62"/>
        <end position="82"/>
    </location>
</feature>
<protein>
    <recommendedName>
        <fullName evidence="5">Oxygen sensor histidine kinase NreB</fullName>
        <ecNumber evidence="4">2.7.13.3</ecNumber>
    </recommendedName>
    <alternativeName>
        <fullName evidence="18">Nitrogen regulation protein B</fullName>
    </alternativeName>
</protein>
<evidence type="ECO:0000256" key="16">
    <source>
        <dbReference type="ARBA" id="ARBA00023014"/>
    </source>
</evidence>
<evidence type="ECO:0000256" key="14">
    <source>
        <dbReference type="ARBA" id="ARBA00023004"/>
    </source>
</evidence>
<dbReference type="InterPro" id="IPR003594">
    <property type="entry name" value="HATPase_dom"/>
</dbReference>
<name>A0ABR6UEX9_9ACTN</name>
<evidence type="ECO:0000256" key="17">
    <source>
        <dbReference type="ARBA" id="ARBA00024827"/>
    </source>
</evidence>
<dbReference type="InterPro" id="IPR004358">
    <property type="entry name" value="Sig_transdc_His_kin-like_C"/>
</dbReference>
<keyword evidence="8" id="KW-0597">Phosphoprotein</keyword>
<keyword evidence="20" id="KW-0472">Membrane</keyword>
<dbReference type="InterPro" id="IPR011712">
    <property type="entry name" value="Sig_transdc_His_kin_sub3_dim/P"/>
</dbReference>
<feature type="domain" description="Histidine kinase" evidence="21">
    <location>
        <begin position="310"/>
        <end position="398"/>
    </location>
</feature>
<dbReference type="Gene3D" id="3.30.565.10">
    <property type="entry name" value="Histidine kinase-like ATPase, C-terminal domain"/>
    <property type="match status" value="1"/>
</dbReference>
<evidence type="ECO:0000256" key="20">
    <source>
        <dbReference type="SAM" id="Phobius"/>
    </source>
</evidence>
<dbReference type="Gene3D" id="1.20.5.1930">
    <property type="match status" value="1"/>
</dbReference>
<evidence type="ECO:0000256" key="7">
    <source>
        <dbReference type="ARBA" id="ARBA00022490"/>
    </source>
</evidence>
<evidence type="ECO:0000256" key="8">
    <source>
        <dbReference type="ARBA" id="ARBA00022553"/>
    </source>
</evidence>
<dbReference type="CDD" id="cd16917">
    <property type="entry name" value="HATPase_UhpB-NarQ-NarX-like"/>
    <property type="match status" value="1"/>
</dbReference>
<evidence type="ECO:0000313" key="23">
    <source>
        <dbReference type="Proteomes" id="UP000604001"/>
    </source>
</evidence>
<keyword evidence="14" id="KW-0408">Iron</keyword>
<dbReference type="Pfam" id="PF02518">
    <property type="entry name" value="HATPase_c"/>
    <property type="match status" value="1"/>
</dbReference>
<evidence type="ECO:0000259" key="21">
    <source>
        <dbReference type="PROSITE" id="PS50109"/>
    </source>
</evidence>
<dbReference type="Proteomes" id="UP000604001">
    <property type="component" value="Unassembled WGS sequence"/>
</dbReference>
<dbReference type="EC" id="2.7.13.3" evidence="4"/>
<dbReference type="PROSITE" id="PS50109">
    <property type="entry name" value="HIS_KIN"/>
    <property type="match status" value="1"/>
</dbReference>
<keyword evidence="20" id="KW-1133">Transmembrane helix</keyword>
<evidence type="ECO:0000256" key="5">
    <source>
        <dbReference type="ARBA" id="ARBA00017322"/>
    </source>
</evidence>
<keyword evidence="6" id="KW-0004">4Fe-4S</keyword>
<comment type="function">
    <text evidence="17">Member of the two-component regulatory system NreB/NreC involved in the control of dissimilatory nitrate/nitrite reduction in response to oxygen. NreB functions as a direct oxygen sensor histidine kinase which is autophosphorylated, in the absence of oxygen, probably at the conserved histidine residue, and transfers its phosphate group probably to a conserved aspartate residue of NreC. NreB/NreC activates the expression of the nitrate (narGHJI) and nitrite (nir) reductase operons, as well as the putative nitrate transporter gene narT.</text>
</comment>
<evidence type="ECO:0000256" key="19">
    <source>
        <dbReference type="SAM" id="MobiDB-lite"/>
    </source>
</evidence>
<keyword evidence="10" id="KW-0479">Metal-binding</keyword>
<evidence type="ECO:0000256" key="15">
    <source>
        <dbReference type="ARBA" id="ARBA00023012"/>
    </source>
</evidence>
<dbReference type="GO" id="GO:0016301">
    <property type="term" value="F:kinase activity"/>
    <property type="evidence" value="ECO:0007669"/>
    <property type="project" value="UniProtKB-KW"/>
</dbReference>
<dbReference type="PANTHER" id="PTHR24421">
    <property type="entry name" value="NITRATE/NITRITE SENSOR PROTEIN NARX-RELATED"/>
    <property type="match status" value="1"/>
</dbReference>
<feature type="transmembrane region" description="Helical" evidence="20">
    <location>
        <begin position="102"/>
        <end position="122"/>
    </location>
</feature>
<sequence>MTASASTLVRRPPRLGPRGRRWFDVLLVGVLVLPLLPLGYALGVVPVGLTLLELGPLLWRRSHPVVVFWAVTAAHALQVLLLDEPLLGQAAWPVAVYSVARYATAPHGWAALAVSAVASLTAARDWSAGSPEPLLTLLANAFFLGAIAATAWALGTLGRTREAYVDALVERSERVEKEAAQQVALAAADERARIAREMHDVVAHGLSVIVVQADGARYAARTDPDVAARTLETVAATGREALTEMRRMLGLLRAEDGDGSGPALRPQPGLGDLDALVAEARTAGAHVDARLPTPLDGRDVPDGVGLAAYRVVQEALTNVRKHAGPDPSVRVEVAVTGTGRDRAVELRVEDDGRGAAATDDGHGLGLLGMRERVGVHGGTIEAGPRPGGGFTVSARIPA</sequence>
<dbReference type="SMART" id="SM00387">
    <property type="entry name" value="HATPase_c"/>
    <property type="match status" value="1"/>
</dbReference>
<proteinExistence type="predicted"/>
<organism evidence="22 23">
    <name type="scientific">Nocardioides deserti</name>
    <dbReference type="NCBI Taxonomy" id="1588644"/>
    <lineage>
        <taxon>Bacteria</taxon>
        <taxon>Bacillati</taxon>
        <taxon>Actinomycetota</taxon>
        <taxon>Actinomycetes</taxon>
        <taxon>Propionibacteriales</taxon>
        <taxon>Nocardioidaceae</taxon>
        <taxon>Nocardioides</taxon>
    </lineage>
</organism>
<comment type="subcellular location">
    <subcellularLocation>
        <location evidence="3">Cytoplasm</location>
    </subcellularLocation>
</comment>
<keyword evidence="9" id="KW-0808">Transferase</keyword>
<evidence type="ECO:0000256" key="12">
    <source>
        <dbReference type="ARBA" id="ARBA00022777"/>
    </source>
</evidence>
<keyword evidence="13" id="KW-0067">ATP-binding</keyword>
<dbReference type="EMBL" id="JACMYC010000020">
    <property type="protein sequence ID" value="MBC2962366.1"/>
    <property type="molecule type" value="Genomic_DNA"/>
</dbReference>
<comment type="cofactor">
    <cofactor evidence="2">
        <name>[4Fe-4S] cluster</name>
        <dbReference type="ChEBI" id="CHEBI:49883"/>
    </cofactor>
</comment>
<comment type="caution">
    <text evidence="22">The sequence shown here is derived from an EMBL/GenBank/DDBJ whole genome shotgun (WGS) entry which is preliminary data.</text>
</comment>
<dbReference type="InterPro" id="IPR005467">
    <property type="entry name" value="His_kinase_dom"/>
</dbReference>
<dbReference type="Pfam" id="PF23539">
    <property type="entry name" value="DUF7134"/>
    <property type="match status" value="1"/>
</dbReference>
<evidence type="ECO:0000256" key="6">
    <source>
        <dbReference type="ARBA" id="ARBA00022485"/>
    </source>
</evidence>
<evidence type="ECO:0000256" key="13">
    <source>
        <dbReference type="ARBA" id="ARBA00022840"/>
    </source>
</evidence>
<evidence type="ECO:0000256" key="10">
    <source>
        <dbReference type="ARBA" id="ARBA00022723"/>
    </source>
</evidence>
<evidence type="ECO:0000256" key="18">
    <source>
        <dbReference type="ARBA" id="ARBA00030800"/>
    </source>
</evidence>
<gene>
    <name evidence="22" type="ORF">H7344_18920</name>
</gene>
<keyword evidence="16" id="KW-0411">Iron-sulfur</keyword>
<evidence type="ECO:0000256" key="2">
    <source>
        <dbReference type="ARBA" id="ARBA00001966"/>
    </source>
</evidence>
<dbReference type="SUPFAM" id="SSF55874">
    <property type="entry name" value="ATPase domain of HSP90 chaperone/DNA topoisomerase II/histidine kinase"/>
    <property type="match status" value="1"/>
</dbReference>
<dbReference type="PANTHER" id="PTHR24421:SF10">
    <property type="entry name" value="NITRATE_NITRITE SENSOR PROTEIN NARQ"/>
    <property type="match status" value="1"/>
</dbReference>
<evidence type="ECO:0000256" key="9">
    <source>
        <dbReference type="ARBA" id="ARBA00022679"/>
    </source>
</evidence>
<dbReference type="RefSeq" id="WP_186347542.1">
    <property type="nucleotide sequence ID" value="NZ_BMMR01000002.1"/>
</dbReference>
<evidence type="ECO:0000256" key="11">
    <source>
        <dbReference type="ARBA" id="ARBA00022741"/>
    </source>
</evidence>
<keyword evidence="7" id="KW-0963">Cytoplasm</keyword>
<keyword evidence="20" id="KW-0812">Transmembrane</keyword>
<keyword evidence="23" id="KW-1185">Reference proteome</keyword>